<keyword evidence="1" id="KW-0677">Repeat</keyword>
<dbReference type="PANTHER" id="PTHR24198">
    <property type="entry name" value="ANKYRIN REPEAT AND PROTEIN KINASE DOMAIN-CONTAINING PROTEIN"/>
    <property type="match status" value="1"/>
</dbReference>
<evidence type="ECO:0000256" key="1">
    <source>
        <dbReference type="ARBA" id="ARBA00022737"/>
    </source>
</evidence>
<dbReference type="OrthoDB" id="10252328at2759"/>
<reference evidence="3 4" key="1">
    <citation type="submission" date="2020-06" db="EMBL/GenBank/DDBJ databases">
        <authorList>
            <person name="Li R."/>
            <person name="Bekaert M."/>
        </authorList>
    </citation>
    <scope>NUCLEOTIDE SEQUENCE [LARGE SCALE GENOMIC DNA]</scope>
    <source>
        <strain evidence="4">wild</strain>
    </source>
</reference>
<dbReference type="EMBL" id="CACVKT020004199">
    <property type="protein sequence ID" value="CAC5388650.1"/>
    <property type="molecule type" value="Genomic_DNA"/>
</dbReference>
<accession>A0A6J8C0H1</accession>
<gene>
    <name evidence="3" type="ORF">MCOR_23900</name>
</gene>
<dbReference type="AlphaFoldDB" id="A0A6J8C0H1"/>
<dbReference type="SUPFAM" id="SSF48403">
    <property type="entry name" value="Ankyrin repeat"/>
    <property type="match status" value="1"/>
</dbReference>
<dbReference type="Proteomes" id="UP000507470">
    <property type="component" value="Unassembled WGS sequence"/>
</dbReference>
<protein>
    <submittedName>
        <fullName evidence="3">Uncharacterized protein</fullName>
    </submittedName>
</protein>
<dbReference type="InterPro" id="IPR036770">
    <property type="entry name" value="Ankyrin_rpt-contain_sf"/>
</dbReference>
<proteinExistence type="predicted"/>
<keyword evidence="2" id="KW-0040">ANK repeat</keyword>
<evidence type="ECO:0000313" key="3">
    <source>
        <dbReference type="EMBL" id="CAC5388650.1"/>
    </source>
</evidence>
<dbReference type="Pfam" id="PF12796">
    <property type="entry name" value="Ank_2"/>
    <property type="match status" value="1"/>
</dbReference>
<dbReference type="PANTHER" id="PTHR24198:SF165">
    <property type="entry name" value="ANKYRIN REPEAT-CONTAINING PROTEIN-RELATED"/>
    <property type="match status" value="1"/>
</dbReference>
<dbReference type="Gene3D" id="1.25.40.20">
    <property type="entry name" value="Ankyrin repeat-containing domain"/>
    <property type="match status" value="2"/>
</dbReference>
<sequence>MSYCTSILGLYIVAKGIPAKNKNHDGKVYIENLLTKGEDINARNKWGQTPLQYAAIAGYLQNIETLTKYSGIDVNSRDINGYNALQSLIAANDGESNNSDDNLHAMDLLSSNNADKSEMPLRIKRTFSIQLRKSLQALINAGINVNNQTTFGDGILHRISTREENTPLLKFFIANFPDTNLNLINKKNENFLHVYVTHELLKEIMELFKCIAEYDQSSLRALLSSRDVLGRTPLNLMTGGGVDYTTAENLKTILSYGVSPEVRDTLGNTRPLDTAKRHNSFRCIALLKAADRTAIEHIMTFIRKTMLRTKTFEDILYGLPETIISSCIKSPQNIQTILQLPLNLKDFMNYLLESYYTRSPKYSSEVKSVTFDVNNLVTSLCKQIQTFDSRFEIDCISRTCNSDEVNIKKLAKKRMLRISAAPAEICLMKSLPNNFRQAYVLSKVLKKLCPEIDVETNQYRLEEVESEYVRPRRTSPSELIKSYMLKNSVFYVLDELKMKNQFEDELGVSKITIKMYNFLLRFVDDRQMRMRPYFLSSDINVFEKSKELSFNKTFIFHLQREFSIKLVLGILNEKFTKECLAAKMI</sequence>
<name>A0A6J8C0H1_MYTCO</name>
<evidence type="ECO:0000313" key="4">
    <source>
        <dbReference type="Proteomes" id="UP000507470"/>
    </source>
</evidence>
<dbReference type="InterPro" id="IPR002110">
    <property type="entry name" value="Ankyrin_rpt"/>
</dbReference>
<keyword evidence="4" id="KW-1185">Reference proteome</keyword>
<evidence type="ECO:0000256" key="2">
    <source>
        <dbReference type="ARBA" id="ARBA00023043"/>
    </source>
</evidence>
<organism evidence="3 4">
    <name type="scientific">Mytilus coruscus</name>
    <name type="common">Sea mussel</name>
    <dbReference type="NCBI Taxonomy" id="42192"/>
    <lineage>
        <taxon>Eukaryota</taxon>
        <taxon>Metazoa</taxon>
        <taxon>Spiralia</taxon>
        <taxon>Lophotrochozoa</taxon>
        <taxon>Mollusca</taxon>
        <taxon>Bivalvia</taxon>
        <taxon>Autobranchia</taxon>
        <taxon>Pteriomorphia</taxon>
        <taxon>Mytilida</taxon>
        <taxon>Mytiloidea</taxon>
        <taxon>Mytilidae</taxon>
        <taxon>Mytilinae</taxon>
        <taxon>Mytilus</taxon>
    </lineage>
</organism>